<dbReference type="EMBL" id="JAMKPW020000003">
    <property type="protein sequence ID" value="KAK8219674.1"/>
    <property type="molecule type" value="Genomic_DNA"/>
</dbReference>
<evidence type="ECO:0000313" key="1">
    <source>
        <dbReference type="EMBL" id="KAK8219674.1"/>
    </source>
</evidence>
<comment type="caution">
    <text evidence="1">The sequence shown here is derived from an EMBL/GenBank/DDBJ whole genome shotgun (WGS) entry which is preliminary data.</text>
</comment>
<name>A0ACC3SM09_9PEZI</name>
<dbReference type="Proteomes" id="UP001320706">
    <property type="component" value="Unassembled WGS sequence"/>
</dbReference>
<gene>
    <name evidence="1" type="ORF">M8818_000648</name>
</gene>
<proteinExistence type="predicted"/>
<keyword evidence="2" id="KW-1185">Reference proteome</keyword>
<sequence length="242" mass="27755">MEVVDGNVYSVSKDRLTGLPRVSAHRQDVYHHGIMSSPPGLFKQLWYKWRSLKLPWRRRYLVGADLAGNTFWEFKDALNANRLRRIVQYSHQAHYADVKISPQWHQWLRHTRFGPPSIEEQKLDVARQSRMKFLAAKADERWNSVPSFLDAPDKQQTEPAIGVKDPGGYMGQTEPTQHEGVQNAVADPPEVQRASEGKATTEGRFKGKTREKEPSPWAQQPRGNPGEDWQPQTWNPGAAPRR</sequence>
<accession>A0ACC3SM09</accession>
<evidence type="ECO:0000313" key="2">
    <source>
        <dbReference type="Proteomes" id="UP001320706"/>
    </source>
</evidence>
<reference evidence="1" key="1">
    <citation type="submission" date="2024-02" db="EMBL/GenBank/DDBJ databases">
        <title>Metagenome Assembled Genome of Zalaria obscura JY119.</title>
        <authorList>
            <person name="Vighnesh L."/>
            <person name="Jagadeeshwari U."/>
            <person name="Venkata Ramana C."/>
            <person name="Sasikala C."/>
        </authorList>
    </citation>
    <scope>NUCLEOTIDE SEQUENCE</scope>
    <source>
        <strain evidence="1">JY119</strain>
    </source>
</reference>
<organism evidence="1 2">
    <name type="scientific">Zalaria obscura</name>
    <dbReference type="NCBI Taxonomy" id="2024903"/>
    <lineage>
        <taxon>Eukaryota</taxon>
        <taxon>Fungi</taxon>
        <taxon>Dikarya</taxon>
        <taxon>Ascomycota</taxon>
        <taxon>Pezizomycotina</taxon>
        <taxon>Dothideomycetes</taxon>
        <taxon>Dothideomycetidae</taxon>
        <taxon>Dothideales</taxon>
        <taxon>Zalariaceae</taxon>
        <taxon>Zalaria</taxon>
    </lineage>
</organism>
<protein>
    <submittedName>
        <fullName evidence="1">Uncharacterized protein</fullName>
    </submittedName>
</protein>